<dbReference type="Proteomes" id="UP001165960">
    <property type="component" value="Unassembled WGS sequence"/>
</dbReference>
<evidence type="ECO:0000313" key="1">
    <source>
        <dbReference type="EMBL" id="KAJ9048335.1"/>
    </source>
</evidence>
<sequence>MPPKSTAKAAPKASKSKITPPKAKKAKTTPKKQPSKAKVPPKTPTLSPEQEGNSPTPPHSPFVYSLSDPQEKLFNFNCHSDPTSEPEGEEAQEPEPGAPADDPIKLWDLNSIHNICNQNGTFSVPTTYPISYPIMTKKGGAGFVYKGYSFSCNDKKKPIHQYHFKCDNVGCPARLTTYGFTRFKALTVNHDCAKPFDPLYQLICWFICQVIPTTKNQTATEVVNNVFLNLNDTQLATVGGASKLQRYFTDQRYALSTEGISASSIDQLIITEEQKLSQHEEIFLLHDDGQHAPECIICFATLQDLCNLLNCKTWLADGTFFTCPKLFSQLWNIHGQVGNLVLPLVFFFLPNKKQETYVRALTILKAKLDEILPTIEEEPKETRGRKKNPSPKKKMLPPQPRKSLKAFPTTNIW</sequence>
<comment type="caution">
    <text evidence="1">The sequence shown here is derived from an EMBL/GenBank/DDBJ whole genome shotgun (WGS) entry which is preliminary data.</text>
</comment>
<evidence type="ECO:0000313" key="2">
    <source>
        <dbReference type="Proteomes" id="UP001165960"/>
    </source>
</evidence>
<keyword evidence="2" id="KW-1185">Reference proteome</keyword>
<reference evidence="1" key="1">
    <citation type="submission" date="2022-04" db="EMBL/GenBank/DDBJ databases">
        <title>Genome of the entomopathogenic fungus Entomophthora muscae.</title>
        <authorList>
            <person name="Elya C."/>
            <person name="Lovett B.R."/>
            <person name="Lee E."/>
            <person name="Macias A.M."/>
            <person name="Hajek A.E."/>
            <person name="De Bivort B.L."/>
            <person name="Kasson M.T."/>
            <person name="De Fine Licht H.H."/>
            <person name="Stajich J.E."/>
        </authorList>
    </citation>
    <scope>NUCLEOTIDE SEQUENCE</scope>
    <source>
        <strain evidence="1">Berkeley</strain>
    </source>
</reference>
<gene>
    <name evidence="1" type="ORF">DSO57_1039737</name>
</gene>
<name>A0ACC2RE33_9FUNG</name>
<accession>A0ACC2RE33</accession>
<proteinExistence type="predicted"/>
<organism evidence="1 2">
    <name type="scientific">Entomophthora muscae</name>
    <dbReference type="NCBI Taxonomy" id="34485"/>
    <lineage>
        <taxon>Eukaryota</taxon>
        <taxon>Fungi</taxon>
        <taxon>Fungi incertae sedis</taxon>
        <taxon>Zoopagomycota</taxon>
        <taxon>Entomophthoromycotina</taxon>
        <taxon>Entomophthoromycetes</taxon>
        <taxon>Entomophthorales</taxon>
        <taxon>Entomophthoraceae</taxon>
        <taxon>Entomophthora</taxon>
    </lineage>
</organism>
<protein>
    <submittedName>
        <fullName evidence="1">Uncharacterized protein</fullName>
    </submittedName>
</protein>
<dbReference type="EMBL" id="QTSX02007435">
    <property type="protein sequence ID" value="KAJ9048335.1"/>
    <property type="molecule type" value="Genomic_DNA"/>
</dbReference>